<reference evidence="2 3" key="1">
    <citation type="submission" date="2017-03" db="EMBL/GenBank/DDBJ databases">
        <title>Genome sequence of Clostridium oryzae DSM 28571.</title>
        <authorList>
            <person name="Poehlein A."/>
            <person name="Daniel R."/>
        </authorList>
    </citation>
    <scope>NUCLEOTIDE SEQUENCE [LARGE SCALE GENOMIC DNA]</scope>
    <source>
        <strain evidence="2 3">DSM 28571</strain>
    </source>
</reference>
<evidence type="ECO:0000313" key="2">
    <source>
        <dbReference type="EMBL" id="OPJ64374.1"/>
    </source>
</evidence>
<dbReference type="PANTHER" id="PTHR31143:SF2">
    <property type="entry name" value="FR47-LIKE DOMAIN-CONTAINING PROTEIN-RELATED"/>
    <property type="match status" value="1"/>
</dbReference>
<dbReference type="InterPro" id="IPR000182">
    <property type="entry name" value="GNAT_dom"/>
</dbReference>
<gene>
    <name evidence="2" type="ORF">CLORY_05680</name>
</gene>
<dbReference type="Gene3D" id="3.40.630.30">
    <property type="match status" value="1"/>
</dbReference>
<keyword evidence="2" id="KW-0808">Transferase</keyword>
<keyword evidence="3" id="KW-1185">Reference proteome</keyword>
<accession>A0A1V4IX84</accession>
<feature type="domain" description="N-acetyltransferase" evidence="1">
    <location>
        <begin position="1"/>
        <end position="106"/>
    </location>
</feature>
<evidence type="ECO:0000313" key="3">
    <source>
        <dbReference type="Proteomes" id="UP000190080"/>
    </source>
</evidence>
<dbReference type="SUPFAM" id="SSF55729">
    <property type="entry name" value="Acyl-CoA N-acyltransferases (Nat)"/>
    <property type="match status" value="1"/>
</dbReference>
<protein>
    <submittedName>
        <fullName evidence="2">GNAT acetyltransferase</fullName>
    </submittedName>
</protein>
<dbReference type="EMBL" id="MZGV01000004">
    <property type="protein sequence ID" value="OPJ64374.1"/>
    <property type="molecule type" value="Genomic_DNA"/>
</dbReference>
<dbReference type="Proteomes" id="UP000190080">
    <property type="component" value="Unassembled WGS sequence"/>
</dbReference>
<dbReference type="PANTHER" id="PTHR31143">
    <property type="match status" value="1"/>
</dbReference>
<proteinExistence type="predicted"/>
<organism evidence="2 3">
    <name type="scientific">Clostridium oryzae</name>
    <dbReference type="NCBI Taxonomy" id="1450648"/>
    <lineage>
        <taxon>Bacteria</taxon>
        <taxon>Bacillati</taxon>
        <taxon>Bacillota</taxon>
        <taxon>Clostridia</taxon>
        <taxon>Eubacteriales</taxon>
        <taxon>Clostridiaceae</taxon>
        <taxon>Clostridium</taxon>
    </lineage>
</organism>
<dbReference type="InterPro" id="IPR027365">
    <property type="entry name" value="GNAT_acetyltra_YdfB-like"/>
</dbReference>
<dbReference type="Pfam" id="PF12746">
    <property type="entry name" value="GNAT_acetyltran"/>
    <property type="match status" value="1"/>
</dbReference>
<dbReference type="AlphaFoldDB" id="A0A1V4IX84"/>
<comment type="caution">
    <text evidence="2">The sequence shown here is derived from an EMBL/GenBank/DDBJ whole genome shotgun (WGS) entry which is preliminary data.</text>
</comment>
<dbReference type="InterPro" id="IPR016181">
    <property type="entry name" value="Acyl_CoA_acyltransferase"/>
</dbReference>
<name>A0A1V4IX84_9CLOT</name>
<dbReference type="STRING" id="1450648.CLORY_05680"/>
<sequence>MADCCSNFASLEEFLEHGIGYVIVHNGEIISGASSYSYCEGSIEITIGTKKEFRRKGLALAVASKLIVECMERNIYPAWDAANLESVALAEKLGYHFDKAYEVYSI</sequence>
<dbReference type="PROSITE" id="PS51186">
    <property type="entry name" value="GNAT"/>
    <property type="match status" value="1"/>
</dbReference>
<dbReference type="GO" id="GO:0016747">
    <property type="term" value="F:acyltransferase activity, transferring groups other than amino-acyl groups"/>
    <property type="evidence" value="ECO:0007669"/>
    <property type="project" value="InterPro"/>
</dbReference>
<evidence type="ECO:0000259" key="1">
    <source>
        <dbReference type="PROSITE" id="PS51186"/>
    </source>
</evidence>